<feature type="region of interest" description="Disordered" evidence="1">
    <location>
        <begin position="193"/>
        <end position="213"/>
    </location>
</feature>
<sequence>MSARPPPARPPPARPHIGLNSSGRFGSYSISDWGEDDAWDSGSDEESSKVVGWSSGGRPITSSTPVSVPKPKSKRSTSTIASSYTHVDAPSSNSYPPRTEDIQPPPAKQGWMIVRTSAKGRGSVDRHDTDELNSEVHADPEVEGDLILGDLDSEEPAVEHSTTLVPMAKPKLGYGFNYTREDVDDIVKGTSHTCHNPFVRLSSRPRSPSSGLP</sequence>
<keyword evidence="3" id="KW-1185">Reference proteome</keyword>
<proteinExistence type="predicted"/>
<evidence type="ECO:0000313" key="3">
    <source>
        <dbReference type="Proteomes" id="UP000008370"/>
    </source>
</evidence>
<dbReference type="GeneID" id="18909229"/>
<dbReference type="RefSeq" id="XP_007396928.1">
    <property type="nucleotide sequence ID" value="XM_007396866.1"/>
</dbReference>
<dbReference type="EMBL" id="JH930473">
    <property type="protein sequence ID" value="EKM54229.1"/>
    <property type="molecule type" value="Genomic_DNA"/>
</dbReference>
<feature type="region of interest" description="Disordered" evidence="1">
    <location>
        <begin position="1"/>
        <end position="110"/>
    </location>
</feature>
<feature type="compositionally biased region" description="Low complexity" evidence="1">
    <location>
        <begin position="202"/>
        <end position="213"/>
    </location>
</feature>
<evidence type="ECO:0000256" key="1">
    <source>
        <dbReference type="SAM" id="MobiDB-lite"/>
    </source>
</evidence>
<dbReference type="OrthoDB" id="3264954at2759"/>
<dbReference type="HOGENOM" id="CLU_1441555_0_0_1"/>
<protein>
    <submittedName>
        <fullName evidence="2">Uncharacterized protein</fullName>
    </submittedName>
</protein>
<accession>K5W5J4</accession>
<feature type="compositionally biased region" description="Polar residues" evidence="1">
    <location>
        <begin position="19"/>
        <end position="30"/>
    </location>
</feature>
<name>K5W5J4_PHACS</name>
<feature type="compositionally biased region" description="Polar residues" evidence="1">
    <location>
        <begin position="81"/>
        <end position="96"/>
    </location>
</feature>
<dbReference type="KEGG" id="pco:PHACADRAFT_162613"/>
<organism evidence="2 3">
    <name type="scientific">Phanerochaete carnosa (strain HHB-10118-sp)</name>
    <name type="common">White-rot fungus</name>
    <name type="synonym">Peniophora carnosa</name>
    <dbReference type="NCBI Taxonomy" id="650164"/>
    <lineage>
        <taxon>Eukaryota</taxon>
        <taxon>Fungi</taxon>
        <taxon>Dikarya</taxon>
        <taxon>Basidiomycota</taxon>
        <taxon>Agaricomycotina</taxon>
        <taxon>Agaricomycetes</taxon>
        <taxon>Polyporales</taxon>
        <taxon>Phanerochaetaceae</taxon>
        <taxon>Phanerochaete</taxon>
    </lineage>
</organism>
<feature type="compositionally biased region" description="Pro residues" evidence="1">
    <location>
        <begin position="1"/>
        <end position="14"/>
    </location>
</feature>
<gene>
    <name evidence="2" type="ORF">PHACADRAFT_162613</name>
</gene>
<feature type="compositionally biased region" description="Low complexity" evidence="1">
    <location>
        <begin position="58"/>
        <end position="80"/>
    </location>
</feature>
<dbReference type="InParanoid" id="K5W5J4"/>
<feature type="compositionally biased region" description="Acidic residues" evidence="1">
    <location>
        <begin position="33"/>
        <end position="45"/>
    </location>
</feature>
<dbReference type="AlphaFoldDB" id="K5W5J4"/>
<dbReference type="STRING" id="650164.K5W5J4"/>
<reference evidence="2 3" key="1">
    <citation type="journal article" date="2012" name="BMC Genomics">
        <title>Comparative genomics of the white-rot fungi, Phanerochaete carnosa and P. chrysosporium, to elucidate the genetic basis of the distinct wood types they colonize.</title>
        <authorList>
            <person name="Suzuki H."/>
            <person name="MacDonald J."/>
            <person name="Syed K."/>
            <person name="Salamov A."/>
            <person name="Hori C."/>
            <person name="Aerts A."/>
            <person name="Henrissat B."/>
            <person name="Wiebenga A."/>
            <person name="vanKuyk P.A."/>
            <person name="Barry K."/>
            <person name="Lindquist E."/>
            <person name="LaButti K."/>
            <person name="Lapidus A."/>
            <person name="Lucas S."/>
            <person name="Coutinho P."/>
            <person name="Gong Y."/>
            <person name="Samejima M."/>
            <person name="Mahadevan R."/>
            <person name="Abou-Zaid M."/>
            <person name="de Vries R.P."/>
            <person name="Igarashi K."/>
            <person name="Yadav J.S."/>
            <person name="Grigoriev I.V."/>
            <person name="Master E.R."/>
        </authorList>
    </citation>
    <scope>NUCLEOTIDE SEQUENCE [LARGE SCALE GENOMIC DNA]</scope>
    <source>
        <strain evidence="2 3">HHB-10118-sp</strain>
    </source>
</reference>
<evidence type="ECO:0000313" key="2">
    <source>
        <dbReference type="EMBL" id="EKM54229.1"/>
    </source>
</evidence>
<dbReference type="Proteomes" id="UP000008370">
    <property type="component" value="Unassembled WGS sequence"/>
</dbReference>